<dbReference type="AlphaFoldDB" id="A0AAX0UA45"/>
<reference evidence="3 4" key="1">
    <citation type="submission" date="2017-11" db="EMBL/GenBank/DDBJ databases">
        <title>Molecular characterization of Burkholderia pseudomallei and closely related isolates from Vietnam.</title>
        <authorList>
            <person name="Ustinov D.V."/>
            <person name="Antonov A.S."/>
            <person name="Avdusheva E.F."/>
            <person name="Shpak I.M."/>
            <person name="Zakharova I.B."/>
            <person name="Thi L.A."/>
            <person name="Teteryatnikova N."/>
            <person name="Lopasteyskaya Y.A."/>
            <person name="Kuzyutina J.A."/>
            <person name="Ngo T.N."/>
            <person name="Victorov D.V."/>
        </authorList>
    </citation>
    <scope>NUCLEOTIDE SEQUENCE [LARGE SCALE GENOMIC DNA]</scope>
    <source>
        <strain evidence="3 4">V1512</strain>
    </source>
</reference>
<feature type="region of interest" description="Disordered" evidence="1">
    <location>
        <begin position="79"/>
        <end position="112"/>
    </location>
</feature>
<organism evidence="3 4">
    <name type="scientific">Burkholderia pseudomallei</name>
    <name type="common">Pseudomonas pseudomallei</name>
    <dbReference type="NCBI Taxonomy" id="28450"/>
    <lineage>
        <taxon>Bacteria</taxon>
        <taxon>Pseudomonadati</taxon>
        <taxon>Pseudomonadota</taxon>
        <taxon>Betaproteobacteria</taxon>
        <taxon>Burkholderiales</taxon>
        <taxon>Burkholderiaceae</taxon>
        <taxon>Burkholderia</taxon>
        <taxon>pseudomallei group</taxon>
    </lineage>
</organism>
<accession>A0AAX0UA45</accession>
<protein>
    <submittedName>
        <fullName evidence="3">DUF4148 domain-containing protein</fullName>
    </submittedName>
</protein>
<dbReference type="Proteomes" id="UP000231878">
    <property type="component" value="Unassembled WGS sequence"/>
</dbReference>
<gene>
    <name evidence="3" type="ORF">CWD88_15870</name>
</gene>
<feature type="signal peptide" evidence="2">
    <location>
        <begin position="1"/>
        <end position="29"/>
    </location>
</feature>
<evidence type="ECO:0000256" key="1">
    <source>
        <dbReference type="SAM" id="MobiDB-lite"/>
    </source>
</evidence>
<comment type="caution">
    <text evidence="3">The sequence shown here is derived from an EMBL/GenBank/DDBJ whole genome shotgun (WGS) entry which is preliminary data.</text>
</comment>
<name>A0AAX0UA45_BURPE</name>
<feature type="chain" id="PRO_5043993206" evidence="2">
    <location>
        <begin position="30"/>
        <end position="112"/>
    </location>
</feature>
<evidence type="ECO:0000313" key="3">
    <source>
        <dbReference type="EMBL" id="PJO65213.1"/>
    </source>
</evidence>
<evidence type="ECO:0000313" key="4">
    <source>
        <dbReference type="Proteomes" id="UP000231878"/>
    </source>
</evidence>
<keyword evidence="2" id="KW-0732">Signal</keyword>
<feature type="compositionally biased region" description="Polar residues" evidence="1">
    <location>
        <begin position="90"/>
        <end position="104"/>
    </location>
</feature>
<proteinExistence type="predicted"/>
<dbReference type="InterPro" id="IPR025421">
    <property type="entry name" value="DUF4148"/>
</dbReference>
<dbReference type="EMBL" id="PHRB01000014">
    <property type="protein sequence ID" value="PJO65213.1"/>
    <property type="molecule type" value="Genomic_DNA"/>
</dbReference>
<sequence length="112" mass="11833">MEVHIMKTALTLKTAALALALAAPALSFAQPSSDTSITRAQVRDELIQLERAGYQPSKNRYPANLQAAEARIAPMNGGADMSGYGGTTGGAMQSGQRVSPTSGGWDTPYRHR</sequence>
<dbReference type="Pfam" id="PF13663">
    <property type="entry name" value="DUF4148"/>
    <property type="match status" value="1"/>
</dbReference>
<evidence type="ECO:0000256" key="2">
    <source>
        <dbReference type="SAM" id="SignalP"/>
    </source>
</evidence>